<dbReference type="InterPro" id="IPR005818">
    <property type="entry name" value="Histone_H1/H5_H15"/>
</dbReference>
<evidence type="ECO:0000313" key="4">
    <source>
        <dbReference type="EMBL" id="QSS59060.1"/>
    </source>
</evidence>
<dbReference type="Proteomes" id="UP000663671">
    <property type="component" value="Chromosome 2"/>
</dbReference>
<dbReference type="GO" id="GO:0003677">
    <property type="term" value="F:DNA binding"/>
    <property type="evidence" value="ECO:0007669"/>
    <property type="project" value="InterPro"/>
</dbReference>
<gene>
    <name evidence="4" type="primary">HHO1</name>
    <name evidence="4" type="ORF">I7I51_08492</name>
</gene>
<dbReference type="AlphaFoldDB" id="A0A8A1M0X1"/>
<protein>
    <recommendedName>
        <fullName evidence="1">Histone H1</fullName>
    </recommendedName>
</protein>
<evidence type="ECO:0000256" key="1">
    <source>
        <dbReference type="ARBA" id="ARBA00020833"/>
    </source>
</evidence>
<feature type="region of interest" description="Disordered" evidence="2">
    <location>
        <begin position="1"/>
        <end position="54"/>
    </location>
</feature>
<evidence type="ECO:0000259" key="3">
    <source>
        <dbReference type="Pfam" id="PF00538"/>
    </source>
</evidence>
<dbReference type="Pfam" id="PF00538">
    <property type="entry name" value="Linker_histone"/>
    <property type="match status" value="1"/>
</dbReference>
<dbReference type="Gene3D" id="1.10.10.10">
    <property type="entry name" value="Winged helix-like DNA-binding domain superfamily/Winged helix DNA-binding domain"/>
    <property type="match status" value="1"/>
</dbReference>
<feature type="compositionally biased region" description="Low complexity" evidence="2">
    <location>
        <begin position="26"/>
        <end position="35"/>
    </location>
</feature>
<dbReference type="OrthoDB" id="1110759at2759"/>
<dbReference type="GO" id="GO:0000786">
    <property type="term" value="C:nucleosome"/>
    <property type="evidence" value="ECO:0007669"/>
    <property type="project" value="InterPro"/>
</dbReference>
<evidence type="ECO:0000313" key="5">
    <source>
        <dbReference type="Proteomes" id="UP000663671"/>
    </source>
</evidence>
<accession>A0A8A1M0X1</accession>
<feature type="compositionally biased region" description="Polar residues" evidence="2">
    <location>
        <begin position="7"/>
        <end position="21"/>
    </location>
</feature>
<dbReference type="VEuPathDB" id="FungiDB:I7I51_08492"/>
<dbReference type="EMBL" id="CP069109">
    <property type="protein sequence ID" value="QSS59060.1"/>
    <property type="molecule type" value="Genomic_DNA"/>
</dbReference>
<dbReference type="InterPro" id="IPR036388">
    <property type="entry name" value="WH-like_DNA-bd_sf"/>
</dbReference>
<proteinExistence type="predicted"/>
<sequence>MLHPPSTGGSSKRQEPTQIAQDQLPAAARRISAARGGRGGANQGQARRQRTEGDLCGAGRWYKRRPAPLSRPRFPSPKLPVCFPTSCTPTTTTSTATCFHRLADLVSRLIDADQQIFYFIDLNRYSQSIAMPAKKASASKAASSHASYRDMIKDAIINLKERNGSR</sequence>
<reference evidence="4" key="1">
    <citation type="submission" date="2021-01" db="EMBL/GenBank/DDBJ databases">
        <title>Chromosome-level genome assembly of a human fungal pathogen reveals clustering of transcriptionally co-regulated genes.</title>
        <authorList>
            <person name="Voorhies M."/>
            <person name="Cohen S."/>
            <person name="Shea T.P."/>
            <person name="Petrus S."/>
            <person name="Munoz J.F."/>
            <person name="Poplawski S."/>
            <person name="Goldman W.E."/>
            <person name="Michael T."/>
            <person name="Cuomo C.A."/>
            <person name="Sil A."/>
            <person name="Beyhan S."/>
        </authorList>
    </citation>
    <scope>NUCLEOTIDE SEQUENCE</scope>
    <source>
        <strain evidence="4">WU24</strain>
    </source>
</reference>
<dbReference type="GO" id="GO:0006334">
    <property type="term" value="P:nucleosome assembly"/>
    <property type="evidence" value="ECO:0007669"/>
    <property type="project" value="InterPro"/>
</dbReference>
<name>A0A8A1M0X1_AJECA</name>
<feature type="domain" description="H15" evidence="3">
    <location>
        <begin position="145"/>
        <end position="165"/>
    </location>
</feature>
<evidence type="ECO:0000256" key="2">
    <source>
        <dbReference type="SAM" id="MobiDB-lite"/>
    </source>
</evidence>
<organism evidence="4 5">
    <name type="scientific">Ajellomyces capsulatus</name>
    <name type="common">Darling's disease fungus</name>
    <name type="synonym">Histoplasma capsulatum</name>
    <dbReference type="NCBI Taxonomy" id="5037"/>
    <lineage>
        <taxon>Eukaryota</taxon>
        <taxon>Fungi</taxon>
        <taxon>Dikarya</taxon>
        <taxon>Ascomycota</taxon>
        <taxon>Pezizomycotina</taxon>
        <taxon>Eurotiomycetes</taxon>
        <taxon>Eurotiomycetidae</taxon>
        <taxon>Onygenales</taxon>
        <taxon>Ajellomycetaceae</taxon>
        <taxon>Histoplasma</taxon>
    </lineage>
</organism>